<dbReference type="PANTHER" id="PTHR45527">
    <property type="entry name" value="NONRIBOSOMAL PEPTIDE SYNTHETASE"/>
    <property type="match status" value="1"/>
</dbReference>
<dbReference type="SUPFAM" id="SSF52777">
    <property type="entry name" value="CoA-dependent acyltransferases"/>
    <property type="match status" value="2"/>
</dbReference>
<feature type="non-terminal residue" evidence="5">
    <location>
        <position position="894"/>
    </location>
</feature>
<evidence type="ECO:0000313" key="6">
    <source>
        <dbReference type="Proteomes" id="UP000651010"/>
    </source>
</evidence>
<dbReference type="Gene3D" id="3.30.559.30">
    <property type="entry name" value="Nonribosomal peptide synthetase, condensation domain"/>
    <property type="match status" value="1"/>
</dbReference>
<dbReference type="PROSITE" id="PS00455">
    <property type="entry name" value="AMP_BINDING"/>
    <property type="match status" value="1"/>
</dbReference>
<evidence type="ECO:0000259" key="4">
    <source>
        <dbReference type="PROSITE" id="PS50075"/>
    </source>
</evidence>
<dbReference type="InterPro" id="IPR001242">
    <property type="entry name" value="Condensation_dom"/>
</dbReference>
<dbReference type="SUPFAM" id="SSF56801">
    <property type="entry name" value="Acetyl-CoA synthetase-like"/>
    <property type="match status" value="1"/>
</dbReference>
<dbReference type="Pfam" id="PF00550">
    <property type="entry name" value="PP-binding"/>
    <property type="match status" value="1"/>
</dbReference>
<comment type="cofactor">
    <cofactor evidence="1">
        <name>pantetheine 4'-phosphate</name>
        <dbReference type="ChEBI" id="CHEBI:47942"/>
    </cofactor>
</comment>
<dbReference type="Gene3D" id="2.30.38.10">
    <property type="entry name" value="Luciferase, Domain 3"/>
    <property type="match status" value="1"/>
</dbReference>
<keyword evidence="6" id="KW-1185">Reference proteome</keyword>
<dbReference type="Proteomes" id="UP000651010">
    <property type="component" value="Unassembled WGS sequence"/>
</dbReference>
<dbReference type="InterPro" id="IPR009081">
    <property type="entry name" value="PP-bd_ACP"/>
</dbReference>
<dbReference type="InterPro" id="IPR045851">
    <property type="entry name" value="AMP-bd_C_sf"/>
</dbReference>
<dbReference type="PROSITE" id="PS00012">
    <property type="entry name" value="PHOSPHOPANTETHEINE"/>
    <property type="match status" value="1"/>
</dbReference>
<organism evidence="5 6">
    <name type="scientific">Dyella acidiphila</name>
    <dbReference type="NCBI Taxonomy" id="2775866"/>
    <lineage>
        <taxon>Bacteria</taxon>
        <taxon>Pseudomonadati</taxon>
        <taxon>Pseudomonadota</taxon>
        <taxon>Gammaproteobacteria</taxon>
        <taxon>Lysobacterales</taxon>
        <taxon>Rhodanobacteraceae</taxon>
        <taxon>Dyella</taxon>
    </lineage>
</organism>
<reference evidence="5 6" key="1">
    <citation type="submission" date="2020-09" db="EMBL/GenBank/DDBJ databases">
        <title>Dyella sp. 7MK23 isolated from forest soil.</title>
        <authorList>
            <person name="Fu J."/>
        </authorList>
    </citation>
    <scope>NUCLEOTIDE SEQUENCE [LARGE SCALE GENOMIC DNA]</scope>
    <source>
        <strain evidence="5 6">7MK23</strain>
    </source>
</reference>
<dbReference type="PROSITE" id="PS50075">
    <property type="entry name" value="CARRIER"/>
    <property type="match status" value="1"/>
</dbReference>
<dbReference type="Pfam" id="PF00501">
    <property type="entry name" value="AMP-binding"/>
    <property type="match status" value="1"/>
</dbReference>
<keyword evidence="2" id="KW-0596">Phosphopantetheine</keyword>
<dbReference type="SUPFAM" id="SSF47336">
    <property type="entry name" value="ACP-like"/>
    <property type="match status" value="1"/>
</dbReference>
<dbReference type="InterPro" id="IPR036736">
    <property type="entry name" value="ACP-like_sf"/>
</dbReference>
<gene>
    <name evidence="5" type="ORF">IGX34_21925</name>
</gene>
<dbReference type="Gene3D" id="1.10.1200.10">
    <property type="entry name" value="ACP-like"/>
    <property type="match status" value="1"/>
</dbReference>
<dbReference type="Gene3D" id="3.30.300.30">
    <property type="match status" value="1"/>
</dbReference>
<evidence type="ECO:0000313" key="5">
    <source>
        <dbReference type="EMBL" id="MBE1163047.1"/>
    </source>
</evidence>
<feature type="domain" description="Carrier" evidence="4">
    <location>
        <begin position="475"/>
        <end position="550"/>
    </location>
</feature>
<dbReference type="SMART" id="SM00823">
    <property type="entry name" value="PKS_PP"/>
    <property type="match status" value="1"/>
</dbReference>
<dbReference type="InterPro" id="IPR006162">
    <property type="entry name" value="Ppantetheine_attach_site"/>
</dbReference>
<evidence type="ECO:0000256" key="3">
    <source>
        <dbReference type="ARBA" id="ARBA00022553"/>
    </source>
</evidence>
<dbReference type="InterPro" id="IPR025110">
    <property type="entry name" value="AMP-bd_C"/>
</dbReference>
<keyword evidence="3" id="KW-0597">Phosphoprotein</keyword>
<comment type="caution">
    <text evidence="5">The sequence shown here is derived from an EMBL/GenBank/DDBJ whole genome shotgun (WGS) entry which is preliminary data.</text>
</comment>
<evidence type="ECO:0000256" key="2">
    <source>
        <dbReference type="ARBA" id="ARBA00022450"/>
    </source>
</evidence>
<dbReference type="EMBL" id="JACZZA010000026">
    <property type="protein sequence ID" value="MBE1163047.1"/>
    <property type="molecule type" value="Genomic_DNA"/>
</dbReference>
<dbReference type="RefSeq" id="WP_192557893.1">
    <property type="nucleotide sequence ID" value="NZ_JACZZA010000026.1"/>
</dbReference>
<sequence>VFGEETLTYAQLDARADALADRLYTAGVGLEDGVAILMERSLDLVVAVLATLKAGGFYVPLHAQYPDRRIEQVLADTRARVLLADHSIESRQLTHQATLLRLDQPAGASARQTRPTIESRHLAYVMYTSGSTGVPKGVAVCQRDIVALALDRRFAQGHECVLLHSPQAFDASTYEMWVPLLRGGRLVIAPPGQLDAAELQTLIAQQRISSLWLTAGLFHELVNALPALFAPLQQVWAGGDALSPHAVRALQTRYPALRIVNGYGPTETTTFALSHAVQPLAEAAASVPIGLPLDNMQVHLLDRALQPVPLGVPGELYIAGAGLARGYVNRPALTAERFVANPHGAAGERMYRTGDLARRLADGSIDFVGRVDTQVKLRGFRIEPAEVEAALARAGHAQNAVIVREDQPGQKQLVAYLVAAAVDAAQLRAALLAELPDYMLPSAFIALPALPLTANGKLDRAALPRPDLTGAARRAPRTERERMLAALFGEVLRVAQLGIDDNFFELGGHSLLAMRLVSRIRASFNTELPIRAVFQAPTVATLAAQLDTSGVVRPALLAGQRPPVLPLSFAQNRLWFLHQLEGPGATYNMPLVMHLHGALDAAALEQAIADLVGRHETLRTVFAEHGEVVQQIVLDSGAIEPVLHRLDVEPASLAEALRCEASYAFDLGHELPIRVTLLRLGNDEHVLLVNLHHIAGDGWSMLPLWRDVERAYRARLQGNAPEWPPLPVQYADYTLWQRQFLGEESDPHSALAQQLAYWRTQLAELPEVIALPTDRPRPPVASYRGGQVPLRISAELHARLQELARSHGATLFMVLQASLAVLLSRLGAGEDIAIGSPIAGRTDSALDELIGFFVNTLVLRTDLSGTPDFSTVLERVRETALAAYAHQDVPFERL</sequence>
<name>A0ABR9GG69_9GAMM</name>
<dbReference type="PANTHER" id="PTHR45527:SF1">
    <property type="entry name" value="FATTY ACID SYNTHASE"/>
    <property type="match status" value="1"/>
</dbReference>
<dbReference type="Pfam" id="PF13193">
    <property type="entry name" value="AMP-binding_C"/>
    <property type="match status" value="1"/>
</dbReference>
<dbReference type="InterPro" id="IPR000873">
    <property type="entry name" value="AMP-dep_synth/lig_dom"/>
</dbReference>
<feature type="non-terminal residue" evidence="5">
    <location>
        <position position="1"/>
    </location>
</feature>
<dbReference type="Gene3D" id="3.30.559.10">
    <property type="entry name" value="Chloramphenicol acetyltransferase-like domain"/>
    <property type="match status" value="1"/>
</dbReference>
<dbReference type="CDD" id="cd19540">
    <property type="entry name" value="LCL_NRPS-like"/>
    <property type="match status" value="1"/>
</dbReference>
<accession>A0ABR9GG69</accession>
<dbReference type="NCBIfam" id="TIGR01733">
    <property type="entry name" value="AA-adenyl-dom"/>
    <property type="match status" value="1"/>
</dbReference>
<dbReference type="CDD" id="cd12117">
    <property type="entry name" value="A_NRPS_Srf_like"/>
    <property type="match status" value="1"/>
</dbReference>
<dbReference type="InterPro" id="IPR020845">
    <property type="entry name" value="AMP-binding_CS"/>
</dbReference>
<dbReference type="Pfam" id="PF00668">
    <property type="entry name" value="Condensation"/>
    <property type="match status" value="1"/>
</dbReference>
<evidence type="ECO:0000256" key="1">
    <source>
        <dbReference type="ARBA" id="ARBA00001957"/>
    </source>
</evidence>
<dbReference type="InterPro" id="IPR010071">
    <property type="entry name" value="AA_adenyl_dom"/>
</dbReference>
<dbReference type="InterPro" id="IPR023213">
    <property type="entry name" value="CAT-like_dom_sf"/>
</dbReference>
<proteinExistence type="predicted"/>
<protein>
    <submittedName>
        <fullName evidence="5">Amino acid adenylation domain-containing protein</fullName>
    </submittedName>
</protein>
<dbReference type="InterPro" id="IPR020806">
    <property type="entry name" value="PKS_PP-bd"/>
</dbReference>
<dbReference type="Gene3D" id="3.40.50.980">
    <property type="match status" value="2"/>
</dbReference>